<dbReference type="PANTHER" id="PTHR30401">
    <property type="entry name" value="TRNA 2-SELENOURIDINE SYNTHASE"/>
    <property type="match status" value="1"/>
</dbReference>
<evidence type="ECO:0000259" key="2">
    <source>
        <dbReference type="PROSITE" id="PS50206"/>
    </source>
</evidence>
<dbReference type="GO" id="GO:0016740">
    <property type="term" value="F:transferase activity"/>
    <property type="evidence" value="ECO:0007669"/>
    <property type="project" value="UniProtKB-KW"/>
</dbReference>
<sequence>MIITIEEFFKYRDQLPMVDVRSEKEYGEGHIRGAVNIPILNDQERVLVGTDYKQRGQQEAIKTGVRLVGPRIIDIINEAEKVSKGNEMLVHCWRGGMRSANFCKFVEMARIKTHQLKGGYKGYRHEVVTSFERPLNLQIISGFTGSGKTDILRELERNGEQVIDLEKLSNHKGSVFGGLMQPHQPTTEQFQNNLFERIRQLDLTKPIWVEDESITIGNVVLPEPFWRQMCNSLVIHIDADRETRVQRLVEEYGKADKQEFLDAMSRIVKKLGGQHFQAAKEKLLAGDMASTIDILLNYYDKSYSIGLSKKQNRIKARFAWNGNSIEDIANRLRG</sequence>
<dbReference type="PROSITE" id="PS50206">
    <property type="entry name" value="RHODANESE_3"/>
    <property type="match status" value="1"/>
</dbReference>
<dbReference type="Proteomes" id="UP000772618">
    <property type="component" value="Unassembled WGS sequence"/>
</dbReference>
<organism evidence="3 4">
    <name type="scientific">Chryseosolibacter indicus</name>
    <dbReference type="NCBI Taxonomy" id="2782351"/>
    <lineage>
        <taxon>Bacteria</taxon>
        <taxon>Pseudomonadati</taxon>
        <taxon>Bacteroidota</taxon>
        <taxon>Cytophagia</taxon>
        <taxon>Cytophagales</taxon>
        <taxon>Chryseotaleaceae</taxon>
        <taxon>Chryseosolibacter</taxon>
    </lineage>
</organism>
<dbReference type="InterPro" id="IPR058840">
    <property type="entry name" value="AAA_SelU"/>
</dbReference>
<dbReference type="SUPFAM" id="SSF52821">
    <property type="entry name" value="Rhodanese/Cell cycle control phosphatase"/>
    <property type="match status" value="1"/>
</dbReference>
<evidence type="ECO:0000313" key="4">
    <source>
        <dbReference type="Proteomes" id="UP000772618"/>
    </source>
</evidence>
<dbReference type="InterPro" id="IPR027417">
    <property type="entry name" value="P-loop_NTPase"/>
</dbReference>
<dbReference type="NCBIfam" id="TIGR03167">
    <property type="entry name" value="tRNA_sel_U_synt"/>
    <property type="match status" value="1"/>
</dbReference>
<dbReference type="EMBL" id="JAHESD010000034">
    <property type="protein sequence ID" value="MBT1704603.1"/>
    <property type="molecule type" value="Genomic_DNA"/>
</dbReference>
<reference evidence="3 4" key="1">
    <citation type="submission" date="2021-05" db="EMBL/GenBank/DDBJ databases">
        <title>A Polyphasic approach of four new species of the genus Ohtaekwangia: Ohtaekwangia histidinii sp. nov., Ohtaekwangia cretensis sp. nov., Ohtaekwangia indiensis sp. nov., Ohtaekwangia reichenbachii sp. nov. from diverse environment.</title>
        <authorList>
            <person name="Octaviana S."/>
        </authorList>
    </citation>
    <scope>NUCLEOTIDE SEQUENCE [LARGE SCALE GENOMIC DNA]</scope>
    <source>
        <strain evidence="3 4">PWU20</strain>
    </source>
</reference>
<dbReference type="RefSeq" id="WP_254154559.1">
    <property type="nucleotide sequence ID" value="NZ_JAHESD010000034.1"/>
</dbReference>
<dbReference type="Pfam" id="PF00581">
    <property type="entry name" value="Rhodanese"/>
    <property type="match status" value="1"/>
</dbReference>
<dbReference type="PANTHER" id="PTHR30401:SF0">
    <property type="entry name" value="TRNA 2-SELENOURIDINE SYNTHASE"/>
    <property type="match status" value="1"/>
</dbReference>
<evidence type="ECO:0000313" key="3">
    <source>
        <dbReference type="EMBL" id="MBT1704603.1"/>
    </source>
</evidence>
<dbReference type="NCBIfam" id="NF008752">
    <property type="entry name" value="PRK11784.1-4"/>
    <property type="match status" value="1"/>
</dbReference>
<dbReference type="PROSITE" id="PS00383">
    <property type="entry name" value="TYR_PHOSPHATASE_1"/>
    <property type="match status" value="1"/>
</dbReference>
<keyword evidence="3" id="KW-0808">Transferase</keyword>
<name>A0ABS5VU63_9BACT</name>
<comment type="caution">
    <text evidence="3">The sequence shown here is derived from an EMBL/GenBank/DDBJ whole genome shotgun (WGS) entry which is preliminary data.</text>
</comment>
<dbReference type="Pfam" id="PF26341">
    <property type="entry name" value="AAA_SelU"/>
    <property type="match status" value="1"/>
</dbReference>
<dbReference type="Gene3D" id="3.40.250.10">
    <property type="entry name" value="Rhodanese-like domain"/>
    <property type="match status" value="1"/>
</dbReference>
<keyword evidence="1" id="KW-0711">Selenium</keyword>
<accession>A0ABS5VU63</accession>
<gene>
    <name evidence="3" type="primary">mnmH</name>
    <name evidence="3" type="ORF">KK060_15020</name>
</gene>
<proteinExistence type="predicted"/>
<dbReference type="Gene3D" id="3.40.50.300">
    <property type="entry name" value="P-loop containing nucleotide triphosphate hydrolases"/>
    <property type="match status" value="1"/>
</dbReference>
<dbReference type="InterPro" id="IPR036873">
    <property type="entry name" value="Rhodanese-like_dom_sf"/>
</dbReference>
<dbReference type="InterPro" id="IPR017582">
    <property type="entry name" value="SelU"/>
</dbReference>
<dbReference type="SMART" id="SM00450">
    <property type="entry name" value="RHOD"/>
    <property type="match status" value="1"/>
</dbReference>
<dbReference type="InterPro" id="IPR001763">
    <property type="entry name" value="Rhodanese-like_dom"/>
</dbReference>
<dbReference type="NCBIfam" id="NF008750">
    <property type="entry name" value="PRK11784.1-2"/>
    <property type="match status" value="1"/>
</dbReference>
<dbReference type="InterPro" id="IPR016130">
    <property type="entry name" value="Tyr_Pase_AS"/>
</dbReference>
<feature type="domain" description="Rhodanese" evidence="2">
    <location>
        <begin position="11"/>
        <end position="132"/>
    </location>
</feature>
<dbReference type="SUPFAM" id="SSF52540">
    <property type="entry name" value="P-loop containing nucleoside triphosphate hydrolases"/>
    <property type="match status" value="1"/>
</dbReference>
<evidence type="ECO:0000256" key="1">
    <source>
        <dbReference type="ARBA" id="ARBA00023266"/>
    </source>
</evidence>
<dbReference type="EC" id="2.5.1.-" evidence="3"/>
<keyword evidence="4" id="KW-1185">Reference proteome</keyword>
<protein>
    <submittedName>
        <fullName evidence="3">tRNA 2-selenouridine(34) synthase MnmH</fullName>
        <ecNumber evidence="3">2.5.1.-</ecNumber>
    </submittedName>
</protein>